<sequence length="213" mass="23874">MKVLLIGATGATGIFVLHNLLNDSRVDEVIIFVRKSTNIKHVKLKEIVTSFDQLNGYQSHMQAHVAISCLGTTLKQAGSKEAQWVVDHDYQLQFAKLAKQNHVPHFILLSAMGATATSKIFYNKMKGALEDAVKELHFTRLDVLQPSLLIRPNSNRFGERISEKVLSLLNSVGILKSYQPIKVENLGAIIAQLIFEKQPGVYVWNLKDLLKKL</sequence>
<dbReference type="AlphaFoldDB" id="A0A3P1B6K2"/>
<dbReference type="PANTHER" id="PTHR14097:SF7">
    <property type="entry name" value="OXIDOREDUCTASE HTATIP2"/>
    <property type="match status" value="1"/>
</dbReference>
<organism evidence="2 3">
    <name type="scientific">Paenimyroides viscosum</name>
    <dbReference type="NCBI Taxonomy" id="2488729"/>
    <lineage>
        <taxon>Bacteria</taxon>
        <taxon>Pseudomonadati</taxon>
        <taxon>Bacteroidota</taxon>
        <taxon>Flavobacteriia</taxon>
        <taxon>Flavobacteriales</taxon>
        <taxon>Flavobacteriaceae</taxon>
        <taxon>Paenimyroides</taxon>
    </lineage>
</organism>
<evidence type="ECO:0000259" key="1">
    <source>
        <dbReference type="Pfam" id="PF13460"/>
    </source>
</evidence>
<dbReference type="Proteomes" id="UP000268372">
    <property type="component" value="Unassembled WGS sequence"/>
</dbReference>
<gene>
    <name evidence="2" type="ORF">EG242_01715</name>
</gene>
<dbReference type="PANTHER" id="PTHR14097">
    <property type="entry name" value="OXIDOREDUCTASE HTATIP2"/>
    <property type="match status" value="1"/>
</dbReference>
<dbReference type="OrthoDB" id="9798632at2"/>
<accession>A0A3P1B6K2</accession>
<comment type="caution">
    <text evidence="2">The sequence shown here is derived from an EMBL/GenBank/DDBJ whole genome shotgun (WGS) entry which is preliminary data.</text>
</comment>
<dbReference type="InterPro" id="IPR036291">
    <property type="entry name" value="NAD(P)-bd_dom_sf"/>
</dbReference>
<protein>
    <submittedName>
        <fullName evidence="2">Semialdehyde dehydrogenase</fullName>
    </submittedName>
</protein>
<dbReference type="RefSeq" id="WP_124898190.1">
    <property type="nucleotide sequence ID" value="NZ_RQTJ01000002.1"/>
</dbReference>
<dbReference type="Gene3D" id="3.40.50.720">
    <property type="entry name" value="NAD(P)-binding Rossmann-like Domain"/>
    <property type="match status" value="1"/>
</dbReference>
<dbReference type="SUPFAM" id="SSF51735">
    <property type="entry name" value="NAD(P)-binding Rossmann-fold domains"/>
    <property type="match status" value="1"/>
</dbReference>
<proteinExistence type="predicted"/>
<dbReference type="InterPro" id="IPR016040">
    <property type="entry name" value="NAD(P)-bd_dom"/>
</dbReference>
<name>A0A3P1B6K2_9FLAO</name>
<dbReference type="Pfam" id="PF13460">
    <property type="entry name" value="NAD_binding_10"/>
    <property type="match status" value="1"/>
</dbReference>
<feature type="domain" description="NAD(P)-binding" evidence="1">
    <location>
        <begin position="7"/>
        <end position="130"/>
    </location>
</feature>
<evidence type="ECO:0000313" key="2">
    <source>
        <dbReference type="EMBL" id="RRA96777.1"/>
    </source>
</evidence>
<keyword evidence="3" id="KW-1185">Reference proteome</keyword>
<evidence type="ECO:0000313" key="3">
    <source>
        <dbReference type="Proteomes" id="UP000268372"/>
    </source>
</evidence>
<dbReference type="EMBL" id="RQTJ01000002">
    <property type="protein sequence ID" value="RRA96777.1"/>
    <property type="molecule type" value="Genomic_DNA"/>
</dbReference>
<reference evidence="2 3" key="1">
    <citation type="submission" date="2018-11" db="EMBL/GenBank/DDBJ databases">
        <title>Flavobacterium sp. nov., YIM 102796 draft genome.</title>
        <authorList>
            <person name="Li G."/>
            <person name="Jiang Y."/>
        </authorList>
    </citation>
    <scope>NUCLEOTIDE SEQUENCE [LARGE SCALE GENOMIC DNA]</scope>
    <source>
        <strain evidence="2 3">YIM 102796</strain>
    </source>
</reference>